<dbReference type="SUPFAM" id="SSF53335">
    <property type="entry name" value="S-adenosyl-L-methionine-dependent methyltransferases"/>
    <property type="match status" value="1"/>
</dbReference>
<dbReference type="InterPro" id="IPR051654">
    <property type="entry name" value="Meroterpenoid_MTases"/>
</dbReference>
<evidence type="ECO:0008006" key="7">
    <source>
        <dbReference type="Google" id="ProtNLM"/>
    </source>
</evidence>
<keyword evidence="3" id="KW-0949">S-adenosyl-L-methionine</keyword>
<sequence length="284" mass="32678">MDDFWDPHEPVLSPQVLDLLHEYSKIPPSEHISHVKKIRSRAWQVRRYPCIGSYMSLELSMSQHAAYPQVLEALRSDAAEFTLLDLGCCLGQDLRKLLYDGAPGHRLTGYDVEPKFFEVGYETFQDKCHLQSTFLSGDFLAETNITLGRNTTEKGRMSLPDEPTYDFIHAADFFHLWSWEKQIHATALMLKSKPGCLLFGRNTGAEKARLLDQGPFASTSKDHTWLHDAESMRRMLELVVEKSGRNLDFVVEEMSITDQRTLSIKAVTELRWTRRLLFTIRTIL</sequence>
<dbReference type="GO" id="GO:0016740">
    <property type="term" value="F:transferase activity"/>
    <property type="evidence" value="ECO:0007669"/>
    <property type="project" value="UniProtKB-KW"/>
</dbReference>
<evidence type="ECO:0000313" key="6">
    <source>
        <dbReference type="Proteomes" id="UP000073492"/>
    </source>
</evidence>
<comment type="similarity">
    <text evidence="4">Belongs to the class I-like SAM-binding methyltransferase superfamily.</text>
</comment>
<accession>A0A139I8S9</accession>
<organism evidence="5 6">
    <name type="scientific">Pseudocercospora musae</name>
    <dbReference type="NCBI Taxonomy" id="113226"/>
    <lineage>
        <taxon>Eukaryota</taxon>
        <taxon>Fungi</taxon>
        <taxon>Dikarya</taxon>
        <taxon>Ascomycota</taxon>
        <taxon>Pezizomycotina</taxon>
        <taxon>Dothideomycetes</taxon>
        <taxon>Dothideomycetidae</taxon>
        <taxon>Mycosphaerellales</taxon>
        <taxon>Mycosphaerellaceae</taxon>
        <taxon>Pseudocercospora</taxon>
    </lineage>
</organism>
<evidence type="ECO:0000256" key="1">
    <source>
        <dbReference type="ARBA" id="ARBA00005179"/>
    </source>
</evidence>
<dbReference type="AlphaFoldDB" id="A0A139I8S9"/>
<dbReference type="Proteomes" id="UP000073492">
    <property type="component" value="Unassembled WGS sequence"/>
</dbReference>
<dbReference type="PANTHER" id="PTHR35897:SF1">
    <property type="entry name" value="METHYLTRANSFERASE AUSD"/>
    <property type="match status" value="1"/>
</dbReference>
<dbReference type="InterPro" id="IPR029063">
    <property type="entry name" value="SAM-dependent_MTases_sf"/>
</dbReference>
<comment type="caution">
    <text evidence="5">The sequence shown here is derived from an EMBL/GenBank/DDBJ whole genome shotgun (WGS) entry which is preliminary data.</text>
</comment>
<name>A0A139I8S9_9PEZI</name>
<evidence type="ECO:0000256" key="3">
    <source>
        <dbReference type="ARBA" id="ARBA00022691"/>
    </source>
</evidence>
<dbReference type="OrthoDB" id="3649322at2759"/>
<dbReference type="EMBL" id="LFZO01000220">
    <property type="protein sequence ID" value="KXT11106.1"/>
    <property type="molecule type" value="Genomic_DNA"/>
</dbReference>
<dbReference type="PANTHER" id="PTHR35897">
    <property type="entry name" value="METHYLTRANSFERASE AUSD"/>
    <property type="match status" value="1"/>
</dbReference>
<dbReference type="STRING" id="113226.A0A139I8S9"/>
<evidence type="ECO:0000313" key="5">
    <source>
        <dbReference type="EMBL" id="KXT11106.1"/>
    </source>
</evidence>
<proteinExistence type="inferred from homology"/>
<dbReference type="CDD" id="cd02440">
    <property type="entry name" value="AdoMet_MTases"/>
    <property type="match status" value="1"/>
</dbReference>
<evidence type="ECO:0000256" key="2">
    <source>
        <dbReference type="ARBA" id="ARBA00022679"/>
    </source>
</evidence>
<gene>
    <name evidence="5" type="ORF">AC579_657</name>
</gene>
<evidence type="ECO:0000256" key="4">
    <source>
        <dbReference type="ARBA" id="ARBA00038314"/>
    </source>
</evidence>
<reference evidence="5 6" key="1">
    <citation type="submission" date="2015-07" db="EMBL/GenBank/DDBJ databases">
        <title>Comparative genomics of the Sigatoka disease complex on banana suggests a link between parallel evolutionary changes in Pseudocercospora fijiensis and Pseudocercospora eumusae and increased virulence on the banana host.</title>
        <authorList>
            <person name="Chang T.-C."/>
            <person name="Salvucci A."/>
            <person name="Crous P.W."/>
            <person name="Stergiopoulos I."/>
        </authorList>
    </citation>
    <scope>NUCLEOTIDE SEQUENCE [LARGE SCALE GENOMIC DNA]</scope>
    <source>
        <strain evidence="5 6">CBS 116634</strain>
    </source>
</reference>
<comment type="pathway">
    <text evidence="1">Secondary metabolite biosynthesis.</text>
</comment>
<keyword evidence="2" id="KW-0808">Transferase</keyword>
<keyword evidence="6" id="KW-1185">Reference proteome</keyword>
<dbReference type="Gene3D" id="3.40.50.150">
    <property type="entry name" value="Vaccinia Virus protein VP39"/>
    <property type="match status" value="1"/>
</dbReference>
<protein>
    <recommendedName>
        <fullName evidence="7">Methyltransferase domain-containing protein</fullName>
    </recommendedName>
</protein>